<protein>
    <submittedName>
        <fullName evidence="1">Uncharacterized protein</fullName>
    </submittedName>
</protein>
<accession>A0A5C6F343</accession>
<dbReference type="EMBL" id="SJPX01000002">
    <property type="protein sequence ID" value="TWU56223.1"/>
    <property type="molecule type" value="Genomic_DNA"/>
</dbReference>
<keyword evidence="2" id="KW-1185">Reference proteome</keyword>
<name>A0A5C6F343_9BACT</name>
<dbReference type="AlphaFoldDB" id="A0A5C6F343"/>
<comment type="caution">
    <text evidence="1">The sequence shown here is derived from an EMBL/GenBank/DDBJ whole genome shotgun (WGS) entry which is preliminary data.</text>
</comment>
<gene>
    <name evidence="1" type="ORF">Poly59_25270</name>
</gene>
<sequence>MSYHRRRSMPIFADITGTIGIDRTTGPNPSTQSEQIHMAVKTLP</sequence>
<organism evidence="1 2">
    <name type="scientific">Rubripirellula reticaptiva</name>
    <dbReference type="NCBI Taxonomy" id="2528013"/>
    <lineage>
        <taxon>Bacteria</taxon>
        <taxon>Pseudomonadati</taxon>
        <taxon>Planctomycetota</taxon>
        <taxon>Planctomycetia</taxon>
        <taxon>Pirellulales</taxon>
        <taxon>Pirellulaceae</taxon>
        <taxon>Rubripirellula</taxon>
    </lineage>
</organism>
<proteinExistence type="predicted"/>
<evidence type="ECO:0000313" key="2">
    <source>
        <dbReference type="Proteomes" id="UP000317977"/>
    </source>
</evidence>
<evidence type="ECO:0000313" key="1">
    <source>
        <dbReference type="EMBL" id="TWU56223.1"/>
    </source>
</evidence>
<dbReference type="Proteomes" id="UP000317977">
    <property type="component" value="Unassembled WGS sequence"/>
</dbReference>
<reference evidence="1 2" key="1">
    <citation type="submission" date="2019-02" db="EMBL/GenBank/DDBJ databases">
        <title>Deep-cultivation of Planctomycetes and their phenomic and genomic characterization uncovers novel biology.</title>
        <authorList>
            <person name="Wiegand S."/>
            <person name="Jogler M."/>
            <person name="Boedeker C."/>
            <person name="Pinto D."/>
            <person name="Vollmers J."/>
            <person name="Rivas-Marin E."/>
            <person name="Kohn T."/>
            <person name="Peeters S.H."/>
            <person name="Heuer A."/>
            <person name="Rast P."/>
            <person name="Oberbeckmann S."/>
            <person name="Bunk B."/>
            <person name="Jeske O."/>
            <person name="Meyerdierks A."/>
            <person name="Storesund J.E."/>
            <person name="Kallscheuer N."/>
            <person name="Luecker S."/>
            <person name="Lage O.M."/>
            <person name="Pohl T."/>
            <person name="Merkel B.J."/>
            <person name="Hornburger P."/>
            <person name="Mueller R.-W."/>
            <person name="Bruemmer F."/>
            <person name="Labrenz M."/>
            <person name="Spormann A.M."/>
            <person name="Op Den Camp H."/>
            <person name="Overmann J."/>
            <person name="Amann R."/>
            <person name="Jetten M.S.M."/>
            <person name="Mascher T."/>
            <person name="Medema M.H."/>
            <person name="Devos D.P."/>
            <person name="Kaster A.-K."/>
            <person name="Ovreas L."/>
            <person name="Rohde M."/>
            <person name="Galperin M.Y."/>
            <person name="Jogler C."/>
        </authorList>
    </citation>
    <scope>NUCLEOTIDE SEQUENCE [LARGE SCALE GENOMIC DNA]</scope>
    <source>
        <strain evidence="1 2">Poly59</strain>
    </source>
</reference>